<accession>A0A0F9VSG4</accession>
<feature type="transmembrane region" description="Helical" evidence="5">
    <location>
        <begin position="455"/>
        <end position="472"/>
    </location>
</feature>
<dbReference type="InterPro" id="IPR000537">
    <property type="entry name" value="UbiA_prenyltransferase"/>
</dbReference>
<dbReference type="Gene3D" id="3.40.50.1000">
    <property type="entry name" value="HAD superfamily/HAD-like"/>
    <property type="match status" value="1"/>
</dbReference>
<dbReference type="NCBIfam" id="NF006088">
    <property type="entry name" value="PRK08238.1"/>
    <property type="match status" value="1"/>
</dbReference>
<dbReference type="Gene3D" id="1.10.357.140">
    <property type="entry name" value="UbiA prenyltransferase"/>
    <property type="match status" value="1"/>
</dbReference>
<dbReference type="PANTHER" id="PTHR11048">
    <property type="entry name" value="PRENYLTRANSFERASES"/>
    <property type="match status" value="1"/>
</dbReference>
<dbReference type="Pfam" id="PF12710">
    <property type="entry name" value="HAD"/>
    <property type="match status" value="1"/>
</dbReference>
<feature type="transmembrane region" description="Helical" evidence="5">
    <location>
        <begin position="384"/>
        <end position="405"/>
    </location>
</feature>
<feature type="transmembrane region" description="Helical" evidence="5">
    <location>
        <begin position="217"/>
        <end position="236"/>
    </location>
</feature>
<dbReference type="InterPro" id="IPR044878">
    <property type="entry name" value="UbiA_sf"/>
</dbReference>
<evidence type="ECO:0008006" key="7">
    <source>
        <dbReference type="Google" id="ProtNLM"/>
    </source>
</evidence>
<keyword evidence="2 5" id="KW-0812">Transmembrane</keyword>
<reference evidence="6" key="1">
    <citation type="journal article" date="2015" name="Nature">
        <title>Complex archaea that bridge the gap between prokaryotes and eukaryotes.</title>
        <authorList>
            <person name="Spang A."/>
            <person name="Saw J.H."/>
            <person name="Jorgensen S.L."/>
            <person name="Zaremba-Niedzwiedzka K."/>
            <person name="Martijn J."/>
            <person name="Lind A.E."/>
            <person name="van Eijk R."/>
            <person name="Schleper C."/>
            <person name="Guy L."/>
            <person name="Ettema T.J."/>
        </authorList>
    </citation>
    <scope>NUCLEOTIDE SEQUENCE</scope>
</reference>
<dbReference type="GO" id="GO:0016765">
    <property type="term" value="F:transferase activity, transferring alkyl or aryl (other than methyl) groups"/>
    <property type="evidence" value="ECO:0007669"/>
    <property type="project" value="InterPro"/>
</dbReference>
<feature type="transmembrane region" description="Helical" evidence="5">
    <location>
        <begin position="417"/>
        <end position="435"/>
    </location>
</feature>
<name>A0A0F9VSG4_9ZZZZ</name>
<proteinExistence type="predicted"/>
<dbReference type="Pfam" id="PF01040">
    <property type="entry name" value="UbiA"/>
    <property type="match status" value="1"/>
</dbReference>
<dbReference type="InterPro" id="IPR036412">
    <property type="entry name" value="HAD-like_sf"/>
</dbReference>
<dbReference type="AlphaFoldDB" id="A0A0F9VSG4"/>
<evidence type="ECO:0000256" key="2">
    <source>
        <dbReference type="ARBA" id="ARBA00022692"/>
    </source>
</evidence>
<evidence type="ECO:0000313" key="6">
    <source>
        <dbReference type="EMBL" id="KKO07010.1"/>
    </source>
</evidence>
<gene>
    <name evidence="6" type="ORF">LCGC14_0061960</name>
</gene>
<comment type="caution">
    <text evidence="6">The sequence shown here is derived from an EMBL/GenBank/DDBJ whole genome shotgun (WGS) entry which is preliminary data.</text>
</comment>
<dbReference type="EMBL" id="LAZR01000014">
    <property type="protein sequence ID" value="KKO07010.1"/>
    <property type="molecule type" value="Genomic_DNA"/>
</dbReference>
<keyword evidence="3 5" id="KW-1133">Transmembrane helix</keyword>
<comment type="subcellular location">
    <subcellularLocation>
        <location evidence="1">Membrane</location>
        <topology evidence="1">Multi-pass membrane protein</topology>
    </subcellularLocation>
</comment>
<dbReference type="InterPro" id="IPR039653">
    <property type="entry name" value="Prenyltransferase"/>
</dbReference>
<keyword evidence="4 5" id="KW-0472">Membrane</keyword>
<dbReference type="CDD" id="cd13963">
    <property type="entry name" value="PT_UbiA_2"/>
    <property type="match status" value="1"/>
</dbReference>
<evidence type="ECO:0000256" key="1">
    <source>
        <dbReference type="ARBA" id="ARBA00004141"/>
    </source>
</evidence>
<feature type="transmembrane region" description="Helical" evidence="5">
    <location>
        <begin position="257"/>
        <end position="277"/>
    </location>
</feature>
<dbReference type="GO" id="GO:0009247">
    <property type="term" value="P:glycolipid biosynthetic process"/>
    <property type="evidence" value="ECO:0007669"/>
    <property type="project" value="TreeGrafter"/>
</dbReference>
<dbReference type="SUPFAM" id="SSF56784">
    <property type="entry name" value="HAD-like"/>
    <property type="match status" value="1"/>
</dbReference>
<dbReference type="PANTHER" id="PTHR11048:SF5">
    <property type="entry name" value="DECAPRENYL-PHOSPHATE PHOSPHORIBOSYLTRANSFERASE"/>
    <property type="match status" value="1"/>
</dbReference>
<dbReference type="GO" id="GO:0005886">
    <property type="term" value="C:plasma membrane"/>
    <property type="evidence" value="ECO:0007669"/>
    <property type="project" value="TreeGrafter"/>
</dbReference>
<dbReference type="InterPro" id="IPR023214">
    <property type="entry name" value="HAD_sf"/>
</dbReference>
<evidence type="ECO:0000256" key="5">
    <source>
        <dbReference type="SAM" id="Phobius"/>
    </source>
</evidence>
<sequence>MTQPLVVDLDGTLIHTDMLHESALKVLREQPWATLLIPVWLVRGKAVLKQHLADRSRFDPGSLPYNEELLTWLRQQKNAGRKLILCTASHQSIAHAIADHLQLFDEVMASDGTTNLSGLNKADALTARFAETGFVYVGNCDKDLPVWTVAHSAVVVNGVDGLSDKARAVCDIEHEFPLRPRGLLAWLHVIRAHQWLKNFLLFIPLIAAHKFGDLSTWFTLMLAFVAFSLCASAVYITNDLLDLESDRLHPRKRFRPFASGLIPAWQGVLLMPVLLAVGLATAFWVNVAFLQWLLVYLALTCAYSFGLKRLMLVDCLTLAMLYTLRIIAGTAAASLDLSFWLLAESVFLFLSLAFVKRYAELALQSQNGENRAHGRGYYTSDAPLIQTLGVTSGYVAVMVLALYLNSEEVLELYRNPTLVWAAIPFMLFWVSWMWMQASRGNMHDDPLVFAVKDKASLLAGLGFAVVLVIGSVA</sequence>
<evidence type="ECO:0000256" key="3">
    <source>
        <dbReference type="ARBA" id="ARBA00022989"/>
    </source>
</evidence>
<organism evidence="6">
    <name type="scientific">marine sediment metagenome</name>
    <dbReference type="NCBI Taxonomy" id="412755"/>
    <lineage>
        <taxon>unclassified sequences</taxon>
        <taxon>metagenomes</taxon>
        <taxon>ecological metagenomes</taxon>
    </lineage>
</organism>
<evidence type="ECO:0000256" key="4">
    <source>
        <dbReference type="ARBA" id="ARBA00023136"/>
    </source>
</evidence>
<feature type="transmembrane region" description="Helical" evidence="5">
    <location>
        <begin position="283"/>
        <end position="303"/>
    </location>
</feature>
<protein>
    <recommendedName>
        <fullName evidence="7">UbiA family prenyltransferase</fullName>
    </recommendedName>
</protein>